<evidence type="ECO:0000259" key="3">
    <source>
        <dbReference type="PROSITE" id="PS50157"/>
    </source>
</evidence>
<feature type="compositionally biased region" description="Low complexity" evidence="2">
    <location>
        <begin position="105"/>
        <end position="117"/>
    </location>
</feature>
<dbReference type="PANTHER" id="PTHR47222:SF5">
    <property type="entry name" value="LOW QUALITY PROTEIN: ZINC FINGER PROTEIN 532-LIKE"/>
    <property type="match status" value="1"/>
</dbReference>
<keyword evidence="1" id="KW-0862">Zinc</keyword>
<feature type="region of interest" description="Disordered" evidence="2">
    <location>
        <begin position="16"/>
        <end position="57"/>
    </location>
</feature>
<keyword evidence="1" id="KW-0479">Metal-binding</keyword>
<keyword evidence="1" id="KW-0863">Zinc-finger</keyword>
<gene>
    <name evidence="5" type="primary">LOC117645245</name>
</gene>
<dbReference type="SUPFAM" id="SSF57667">
    <property type="entry name" value="beta-beta-alpha zinc fingers"/>
    <property type="match status" value="2"/>
</dbReference>
<dbReference type="PROSITE" id="PS00028">
    <property type="entry name" value="ZINC_FINGER_C2H2_1"/>
    <property type="match status" value="3"/>
</dbReference>
<dbReference type="Proteomes" id="UP000515158">
    <property type="component" value="Unplaced"/>
</dbReference>
<dbReference type="InterPro" id="IPR036236">
    <property type="entry name" value="Znf_C2H2_sf"/>
</dbReference>
<feature type="domain" description="C2H2-type" evidence="3">
    <location>
        <begin position="414"/>
        <end position="444"/>
    </location>
</feature>
<dbReference type="OrthoDB" id="8195941at2759"/>
<protein>
    <submittedName>
        <fullName evidence="5">Zinc finger protein 687a-like</fullName>
    </submittedName>
</protein>
<dbReference type="SMART" id="SM00355">
    <property type="entry name" value="ZnF_C2H2"/>
    <property type="match status" value="11"/>
</dbReference>
<feature type="compositionally biased region" description="Polar residues" evidence="2">
    <location>
        <begin position="23"/>
        <end position="57"/>
    </location>
</feature>
<dbReference type="GeneID" id="117645245"/>
<evidence type="ECO:0000256" key="2">
    <source>
        <dbReference type="SAM" id="MobiDB-lite"/>
    </source>
</evidence>
<accession>A0A6P8YUJ4</accession>
<feature type="compositionally biased region" description="Polar residues" evidence="2">
    <location>
        <begin position="180"/>
        <end position="196"/>
    </location>
</feature>
<dbReference type="KEGG" id="tpal:117645245"/>
<dbReference type="RefSeq" id="XP_034241190.1">
    <property type="nucleotide sequence ID" value="XM_034385299.1"/>
</dbReference>
<name>A0A6P8YUJ4_THRPL</name>
<dbReference type="Gene3D" id="3.30.160.60">
    <property type="entry name" value="Classic Zinc Finger"/>
    <property type="match status" value="3"/>
</dbReference>
<dbReference type="GO" id="GO:0008270">
    <property type="term" value="F:zinc ion binding"/>
    <property type="evidence" value="ECO:0007669"/>
    <property type="project" value="UniProtKB-KW"/>
</dbReference>
<feature type="compositionally biased region" description="Polar residues" evidence="2">
    <location>
        <begin position="127"/>
        <end position="142"/>
    </location>
</feature>
<dbReference type="PROSITE" id="PS50157">
    <property type="entry name" value="ZINC_FINGER_C2H2_2"/>
    <property type="match status" value="2"/>
</dbReference>
<dbReference type="InterPro" id="IPR057356">
    <property type="entry name" value="Znf-C2H2_ZNF592"/>
</dbReference>
<evidence type="ECO:0000313" key="4">
    <source>
        <dbReference type="Proteomes" id="UP000515158"/>
    </source>
</evidence>
<sequence length="912" mass="101216">MDACDSGALSQSFENCSMEEGTGNKNQTGTSVNNNISASGGNWMQMTQSEKSNQPSNINDEIEDLLSMTVSKDYINCVWTSEPDGKNAVVTNNLVSADVTLNNGESSNHSENLSPSSMPKEEIEPSKSPSQMPEGKTQQAKSPGQALAEKSEPAKSPAIIRRKRKRTSKPKSKAEDSAATKATTIHETSNPKNSNLLGEAAENKQTKTRQRAKSGEKKVSLDEIDVESKECAEKKDKLFSAYKQFVLNQPVPPYNPSLLNSRFTVENLHVCKACGDKFVLETSLLGHMSRKIGRLSYKCPVCEGRLCFNNRCAFLNHIKAHGFNPSFLKPGDLSILPLEADESECDILFKESSLNLSSCPECSEMVDSIKLHFGGANTTERVSGALLCEFCGYVSPSKCAASAHTRYHKSEPSFLCPDCGEIFLKSSSLLSHMKTNCHHDSKRTVFNCYHCSVVIQSVDEFFEHLLTQHVRSVYRCHLCGISDRSVEDFNTHRITEHNLPELNYLAGTAASCTVTECDLCPSTLINEASVEDHASFHTTYHKNVLTIFQCAPCERKFASKALIVDHLPSCQGSKDSACNNNVIEGDWPEVPEFTNSGPSDKLIQRASVTSEFTPTSESDGLKNVSLIQPSKWSPINDTKSQETCEEDSEVKLDIPVSPTNVQPSKKSVVCKICKKVVCHGADKALIKRHFSSEHFDIYMNAIHREVNGQLTNPAEDYVMKSDQEIVDSFLKSFTNKDNVPKIRSKKRNVKKTTTKITKGNAPEKFGSRAQKVGPQKNVKKCYKCSFTSKDLRTFRSHIILHKSNASELQCPECGLCFIVRPPLEKHLIARHGIKNVGKYLSDNGFEDHESELELSDNEDQLINVESDSEVLQENQCKVCKEIFESNMLLEKHFRTHGGAFLLANLKAKRSSL</sequence>
<dbReference type="InterPro" id="IPR013087">
    <property type="entry name" value="Znf_C2H2_type"/>
</dbReference>
<dbReference type="InParanoid" id="A0A6P8YUJ4"/>
<dbReference type="AlphaFoldDB" id="A0A6P8YUJ4"/>
<evidence type="ECO:0000313" key="5">
    <source>
        <dbReference type="RefSeq" id="XP_034241190.1"/>
    </source>
</evidence>
<feature type="region of interest" description="Disordered" evidence="2">
    <location>
        <begin position="100"/>
        <end position="218"/>
    </location>
</feature>
<evidence type="ECO:0000256" key="1">
    <source>
        <dbReference type="PROSITE-ProRule" id="PRU00042"/>
    </source>
</evidence>
<feature type="compositionally biased region" description="Basic residues" evidence="2">
    <location>
        <begin position="160"/>
        <end position="171"/>
    </location>
</feature>
<organism evidence="5">
    <name type="scientific">Thrips palmi</name>
    <name type="common">Melon thrips</name>
    <dbReference type="NCBI Taxonomy" id="161013"/>
    <lineage>
        <taxon>Eukaryota</taxon>
        <taxon>Metazoa</taxon>
        <taxon>Ecdysozoa</taxon>
        <taxon>Arthropoda</taxon>
        <taxon>Hexapoda</taxon>
        <taxon>Insecta</taxon>
        <taxon>Pterygota</taxon>
        <taxon>Neoptera</taxon>
        <taxon>Paraneoptera</taxon>
        <taxon>Thysanoptera</taxon>
        <taxon>Terebrantia</taxon>
        <taxon>Thripoidea</taxon>
        <taxon>Thripidae</taxon>
        <taxon>Thrips</taxon>
    </lineage>
</organism>
<dbReference type="Pfam" id="PF25412">
    <property type="entry name" value="zf-C2H2_ZNF592"/>
    <property type="match status" value="1"/>
</dbReference>
<feature type="domain" description="C2H2-type" evidence="3">
    <location>
        <begin position="874"/>
        <end position="898"/>
    </location>
</feature>
<reference evidence="5" key="1">
    <citation type="submission" date="2025-08" db="UniProtKB">
        <authorList>
            <consortium name="RefSeq"/>
        </authorList>
    </citation>
    <scope>IDENTIFICATION</scope>
    <source>
        <tissue evidence="5">Total insect</tissue>
    </source>
</reference>
<dbReference type="PANTHER" id="PTHR47222">
    <property type="entry name" value="ZINC FINGER PROTEIN 532-RELATED"/>
    <property type="match status" value="1"/>
</dbReference>
<proteinExistence type="predicted"/>
<keyword evidence="4" id="KW-1185">Reference proteome</keyword>
<dbReference type="InterPro" id="IPR045914">
    <property type="entry name" value="Zn532-like"/>
</dbReference>